<name>A0A494XKA7_9BACL</name>
<organism evidence="2 3">
    <name type="scientific">Cohnella endophytica</name>
    <dbReference type="NCBI Taxonomy" id="2419778"/>
    <lineage>
        <taxon>Bacteria</taxon>
        <taxon>Bacillati</taxon>
        <taxon>Bacillota</taxon>
        <taxon>Bacilli</taxon>
        <taxon>Bacillales</taxon>
        <taxon>Paenibacillaceae</taxon>
        <taxon>Cohnella</taxon>
    </lineage>
</organism>
<feature type="domain" description="DinB-like" evidence="1">
    <location>
        <begin position="20"/>
        <end position="147"/>
    </location>
</feature>
<dbReference type="RefSeq" id="WP_120979272.1">
    <property type="nucleotide sequence ID" value="NZ_RBZM01000010.1"/>
</dbReference>
<dbReference type="AlphaFoldDB" id="A0A494XKA7"/>
<evidence type="ECO:0000313" key="2">
    <source>
        <dbReference type="EMBL" id="RKP47983.1"/>
    </source>
</evidence>
<reference evidence="2 3" key="1">
    <citation type="submission" date="2018-10" db="EMBL/GenBank/DDBJ databases">
        <title>Cohnella sp. M2MS4P-1, whole genome shotgun sequence.</title>
        <authorList>
            <person name="Tuo L."/>
        </authorList>
    </citation>
    <scope>NUCLEOTIDE SEQUENCE [LARGE SCALE GENOMIC DNA]</scope>
    <source>
        <strain evidence="2 3">M2MS4P-1</strain>
    </source>
</reference>
<dbReference type="InterPro" id="IPR024775">
    <property type="entry name" value="DinB-like"/>
</dbReference>
<keyword evidence="3" id="KW-1185">Reference proteome</keyword>
<comment type="caution">
    <text evidence="2">The sequence shown here is derived from an EMBL/GenBank/DDBJ whole genome shotgun (WGS) entry which is preliminary data.</text>
</comment>
<dbReference type="InterPro" id="IPR034660">
    <property type="entry name" value="DinB/YfiT-like"/>
</dbReference>
<dbReference type="Gene3D" id="1.20.120.450">
    <property type="entry name" value="dinb family like domain"/>
    <property type="match status" value="1"/>
</dbReference>
<dbReference type="Pfam" id="PF12867">
    <property type="entry name" value="DinB_2"/>
    <property type="match status" value="1"/>
</dbReference>
<dbReference type="EMBL" id="RBZM01000010">
    <property type="protein sequence ID" value="RKP47983.1"/>
    <property type="molecule type" value="Genomic_DNA"/>
</dbReference>
<sequence>MDRAAALKKLNHWIIEVPIRVQEIPEGEFAERQRPDKWAKIEILGHLCDSALTNLQRFVRAQYEPEPYKVLKYAQNDWVELMNYRSLSTARVLELWVSLNGQAAHVIAGIPDDKLQVPCDNGGESAVTLEWLVVDYVEHLEHHLGQIFGEL</sequence>
<dbReference type="OrthoDB" id="9793216at2"/>
<proteinExistence type="predicted"/>
<evidence type="ECO:0000259" key="1">
    <source>
        <dbReference type="Pfam" id="PF12867"/>
    </source>
</evidence>
<protein>
    <submittedName>
        <fullName evidence="2">DinB family protein</fullName>
    </submittedName>
</protein>
<dbReference type="Proteomes" id="UP000282076">
    <property type="component" value="Unassembled WGS sequence"/>
</dbReference>
<gene>
    <name evidence="2" type="ORF">D7Z26_22520</name>
</gene>
<evidence type="ECO:0000313" key="3">
    <source>
        <dbReference type="Proteomes" id="UP000282076"/>
    </source>
</evidence>
<accession>A0A494XKA7</accession>
<dbReference type="SUPFAM" id="SSF109854">
    <property type="entry name" value="DinB/YfiT-like putative metalloenzymes"/>
    <property type="match status" value="1"/>
</dbReference>